<dbReference type="OrthoDB" id="9809646at2"/>
<dbReference type="EMBL" id="QEWP01000003">
    <property type="protein sequence ID" value="PWE00441.1"/>
    <property type="molecule type" value="Genomic_DNA"/>
</dbReference>
<reference evidence="12 13" key="1">
    <citation type="submission" date="2018-05" db="EMBL/GenBank/DDBJ databases">
        <title>Marinilabilia rubrum sp. nov., isolated from saltern sediment.</title>
        <authorList>
            <person name="Zhang R."/>
        </authorList>
    </citation>
    <scope>NUCLEOTIDE SEQUENCE [LARGE SCALE GENOMIC DNA]</scope>
    <source>
        <strain evidence="12 13">WTE16</strain>
    </source>
</reference>
<accession>A0A2U2BBK5</accession>
<keyword evidence="5" id="KW-0864">Zinc transport</keyword>
<dbReference type="Pfam" id="PF01545">
    <property type="entry name" value="Cation_efflux"/>
    <property type="match status" value="1"/>
</dbReference>
<feature type="transmembrane region" description="Helical" evidence="9">
    <location>
        <begin position="82"/>
        <end position="100"/>
    </location>
</feature>
<name>A0A2U2BBK5_9BACT</name>
<feature type="transmembrane region" description="Helical" evidence="9">
    <location>
        <begin position="12"/>
        <end position="34"/>
    </location>
</feature>
<evidence type="ECO:0000256" key="8">
    <source>
        <dbReference type="ARBA" id="ARBA00023136"/>
    </source>
</evidence>
<dbReference type="InterPro" id="IPR058533">
    <property type="entry name" value="Cation_efflux_TM"/>
</dbReference>
<dbReference type="PANTHER" id="PTHR11562">
    <property type="entry name" value="CATION EFFLUX PROTEIN/ ZINC TRANSPORTER"/>
    <property type="match status" value="1"/>
</dbReference>
<keyword evidence="6 9" id="KW-1133">Transmembrane helix</keyword>
<keyword evidence="8 9" id="KW-0472">Membrane</keyword>
<dbReference type="InterPro" id="IPR027470">
    <property type="entry name" value="Cation_efflux_CTD"/>
</dbReference>
<dbReference type="InterPro" id="IPR036837">
    <property type="entry name" value="Cation_efflux_CTD_sf"/>
</dbReference>
<dbReference type="AlphaFoldDB" id="A0A2U2BBK5"/>
<evidence type="ECO:0000256" key="5">
    <source>
        <dbReference type="ARBA" id="ARBA00022906"/>
    </source>
</evidence>
<dbReference type="Gene3D" id="1.20.1510.10">
    <property type="entry name" value="Cation efflux protein transmembrane domain"/>
    <property type="match status" value="1"/>
</dbReference>
<keyword evidence="3" id="KW-0813">Transport</keyword>
<dbReference type="GO" id="GO:0005385">
    <property type="term" value="F:zinc ion transmembrane transporter activity"/>
    <property type="evidence" value="ECO:0007669"/>
    <property type="project" value="TreeGrafter"/>
</dbReference>
<protein>
    <submittedName>
        <fullName evidence="12">Cation transporter</fullName>
    </submittedName>
</protein>
<dbReference type="NCBIfam" id="TIGR01297">
    <property type="entry name" value="CDF"/>
    <property type="match status" value="1"/>
</dbReference>
<evidence type="ECO:0000256" key="1">
    <source>
        <dbReference type="ARBA" id="ARBA00004141"/>
    </source>
</evidence>
<evidence type="ECO:0000256" key="6">
    <source>
        <dbReference type="ARBA" id="ARBA00022989"/>
    </source>
</evidence>
<gene>
    <name evidence="12" type="ORF">DDZ16_05795</name>
</gene>
<feature type="transmembrane region" description="Helical" evidence="9">
    <location>
        <begin position="40"/>
        <end position="62"/>
    </location>
</feature>
<evidence type="ECO:0000256" key="9">
    <source>
        <dbReference type="SAM" id="Phobius"/>
    </source>
</evidence>
<evidence type="ECO:0000313" key="13">
    <source>
        <dbReference type="Proteomes" id="UP000244956"/>
    </source>
</evidence>
<keyword evidence="4 9" id="KW-0812">Transmembrane</keyword>
<evidence type="ECO:0000313" key="12">
    <source>
        <dbReference type="EMBL" id="PWE00441.1"/>
    </source>
</evidence>
<organism evidence="12 13">
    <name type="scientific">Marinilabilia rubra</name>
    <dbReference type="NCBI Taxonomy" id="2162893"/>
    <lineage>
        <taxon>Bacteria</taxon>
        <taxon>Pseudomonadati</taxon>
        <taxon>Bacteroidota</taxon>
        <taxon>Bacteroidia</taxon>
        <taxon>Marinilabiliales</taxon>
        <taxon>Marinilabiliaceae</taxon>
        <taxon>Marinilabilia</taxon>
    </lineage>
</organism>
<evidence type="ECO:0000256" key="4">
    <source>
        <dbReference type="ARBA" id="ARBA00022692"/>
    </source>
</evidence>
<dbReference type="SUPFAM" id="SSF161111">
    <property type="entry name" value="Cation efflux protein transmembrane domain-like"/>
    <property type="match status" value="1"/>
</dbReference>
<dbReference type="SUPFAM" id="SSF160240">
    <property type="entry name" value="Cation efflux protein cytoplasmic domain-like"/>
    <property type="match status" value="1"/>
</dbReference>
<keyword evidence="7" id="KW-0406">Ion transport</keyword>
<evidence type="ECO:0000259" key="11">
    <source>
        <dbReference type="Pfam" id="PF16916"/>
    </source>
</evidence>
<feature type="transmembrane region" description="Helical" evidence="9">
    <location>
        <begin position="112"/>
        <end position="137"/>
    </location>
</feature>
<feature type="transmembrane region" description="Helical" evidence="9">
    <location>
        <begin position="182"/>
        <end position="206"/>
    </location>
</feature>
<sequence length="294" mass="31469">MSHSHHHHITSGRAFAIGIGLNLAFVGVEVFYGLMANSSALLADAGHNASDVLGLFFAWGAFRLAGKKPNGKFTYGLQRSTILSSILNAVLLFIAVFFIAKDAIVKLENPEPVAGSSVMIVAGIGVVINTITALLFMKGQKHDLNIKGAFLHMAADAAVSLGVVVAGWLINTTGLQWIDPAVSFVIIAVVLYGTWGLFVDSINLALDAVPKKIDIDEVRNSLNKYPGVEDAHDLHVWALSTNKTAISVHLVVPEGGGDQFLAGVQGMLEKKFDISHATIQVEQHTENDIECNHI</sequence>
<dbReference type="InterPro" id="IPR002524">
    <property type="entry name" value="Cation_efflux"/>
</dbReference>
<dbReference type="InterPro" id="IPR027469">
    <property type="entry name" value="Cation_efflux_TMD_sf"/>
</dbReference>
<evidence type="ECO:0000256" key="3">
    <source>
        <dbReference type="ARBA" id="ARBA00022448"/>
    </source>
</evidence>
<dbReference type="InterPro" id="IPR050681">
    <property type="entry name" value="CDF/SLC30A"/>
</dbReference>
<dbReference type="PANTHER" id="PTHR11562:SF17">
    <property type="entry name" value="RE54080P-RELATED"/>
    <property type="match status" value="1"/>
</dbReference>
<keyword evidence="5" id="KW-0862">Zinc</keyword>
<feature type="transmembrane region" description="Helical" evidence="9">
    <location>
        <begin position="149"/>
        <end position="170"/>
    </location>
</feature>
<comment type="caution">
    <text evidence="12">The sequence shown here is derived from an EMBL/GenBank/DDBJ whole genome shotgun (WGS) entry which is preliminary data.</text>
</comment>
<comment type="similarity">
    <text evidence="2">Belongs to the cation diffusion facilitator (CDF) transporter (TC 2.A.4) family. SLC30A subfamily.</text>
</comment>
<evidence type="ECO:0000256" key="2">
    <source>
        <dbReference type="ARBA" id="ARBA00008873"/>
    </source>
</evidence>
<dbReference type="RefSeq" id="WP_109263480.1">
    <property type="nucleotide sequence ID" value="NZ_QEWP01000003.1"/>
</dbReference>
<comment type="subcellular location">
    <subcellularLocation>
        <location evidence="1">Membrane</location>
        <topology evidence="1">Multi-pass membrane protein</topology>
    </subcellularLocation>
</comment>
<evidence type="ECO:0000256" key="7">
    <source>
        <dbReference type="ARBA" id="ARBA00023065"/>
    </source>
</evidence>
<feature type="domain" description="Cation efflux protein cytoplasmic" evidence="11">
    <location>
        <begin position="210"/>
        <end position="283"/>
    </location>
</feature>
<proteinExistence type="inferred from homology"/>
<dbReference type="GO" id="GO:0005886">
    <property type="term" value="C:plasma membrane"/>
    <property type="evidence" value="ECO:0007669"/>
    <property type="project" value="TreeGrafter"/>
</dbReference>
<evidence type="ECO:0000259" key="10">
    <source>
        <dbReference type="Pfam" id="PF01545"/>
    </source>
</evidence>
<keyword evidence="13" id="KW-1185">Reference proteome</keyword>
<dbReference type="Pfam" id="PF16916">
    <property type="entry name" value="ZT_dimer"/>
    <property type="match status" value="1"/>
</dbReference>
<dbReference type="Proteomes" id="UP000244956">
    <property type="component" value="Unassembled WGS sequence"/>
</dbReference>
<feature type="domain" description="Cation efflux protein transmembrane" evidence="10">
    <location>
        <begin position="17"/>
        <end position="202"/>
    </location>
</feature>